<evidence type="ECO:0000313" key="8">
    <source>
        <dbReference type="Proteomes" id="UP001157961"/>
    </source>
</evidence>
<protein>
    <submittedName>
        <fullName evidence="7">Peptide/nickel transport system substrate-binding protein</fullName>
    </submittedName>
</protein>
<comment type="caution">
    <text evidence="7">The sequence shown here is derived from an EMBL/GenBank/DDBJ whole genome shotgun (WGS) entry which is preliminary data.</text>
</comment>
<dbReference type="Pfam" id="PF00496">
    <property type="entry name" value="SBP_bac_5"/>
    <property type="match status" value="1"/>
</dbReference>
<name>A0ABY1P4L6_9RHOB</name>
<dbReference type="Proteomes" id="UP001157961">
    <property type="component" value="Unassembled WGS sequence"/>
</dbReference>
<evidence type="ECO:0000256" key="4">
    <source>
        <dbReference type="ARBA" id="ARBA00022729"/>
    </source>
</evidence>
<dbReference type="InterPro" id="IPR000914">
    <property type="entry name" value="SBP_5_dom"/>
</dbReference>
<reference evidence="7 8" key="1">
    <citation type="submission" date="2017-05" db="EMBL/GenBank/DDBJ databases">
        <authorList>
            <person name="Varghese N."/>
            <person name="Submissions S."/>
        </authorList>
    </citation>
    <scope>NUCLEOTIDE SEQUENCE [LARGE SCALE GENOMIC DNA]</scope>
    <source>
        <strain evidence="7 8">DSM 29734</strain>
    </source>
</reference>
<feature type="domain" description="Solute-binding protein family 5" evidence="6">
    <location>
        <begin position="71"/>
        <end position="442"/>
    </location>
</feature>
<dbReference type="Gene3D" id="3.10.105.10">
    <property type="entry name" value="Dipeptide-binding Protein, Domain 3"/>
    <property type="match status" value="1"/>
</dbReference>
<dbReference type="PANTHER" id="PTHR30290:SF9">
    <property type="entry name" value="OLIGOPEPTIDE-BINDING PROTEIN APPA"/>
    <property type="match status" value="1"/>
</dbReference>
<evidence type="ECO:0000259" key="6">
    <source>
        <dbReference type="Pfam" id="PF00496"/>
    </source>
</evidence>
<dbReference type="Gene3D" id="3.90.76.10">
    <property type="entry name" value="Dipeptide-binding Protein, Domain 1"/>
    <property type="match status" value="1"/>
</dbReference>
<evidence type="ECO:0000256" key="3">
    <source>
        <dbReference type="ARBA" id="ARBA00022448"/>
    </source>
</evidence>
<dbReference type="PIRSF" id="PIRSF002741">
    <property type="entry name" value="MppA"/>
    <property type="match status" value="1"/>
</dbReference>
<dbReference type="InterPro" id="IPR030678">
    <property type="entry name" value="Peptide/Ni-bd"/>
</dbReference>
<dbReference type="PANTHER" id="PTHR30290">
    <property type="entry name" value="PERIPLASMIC BINDING COMPONENT OF ABC TRANSPORTER"/>
    <property type="match status" value="1"/>
</dbReference>
<organism evidence="7 8">
    <name type="scientific">Shimia sagamensis</name>
    <dbReference type="NCBI Taxonomy" id="1566352"/>
    <lineage>
        <taxon>Bacteria</taxon>
        <taxon>Pseudomonadati</taxon>
        <taxon>Pseudomonadota</taxon>
        <taxon>Alphaproteobacteria</taxon>
        <taxon>Rhodobacterales</taxon>
        <taxon>Roseobacteraceae</taxon>
    </lineage>
</organism>
<keyword evidence="8" id="KW-1185">Reference proteome</keyword>
<evidence type="ECO:0000256" key="5">
    <source>
        <dbReference type="SAM" id="SignalP"/>
    </source>
</evidence>
<evidence type="ECO:0000256" key="1">
    <source>
        <dbReference type="ARBA" id="ARBA00004418"/>
    </source>
</evidence>
<comment type="subcellular location">
    <subcellularLocation>
        <location evidence="1">Periplasm</location>
    </subcellularLocation>
</comment>
<evidence type="ECO:0000256" key="2">
    <source>
        <dbReference type="ARBA" id="ARBA00005695"/>
    </source>
</evidence>
<gene>
    <name evidence="7" type="ORF">SAMN06265373_10546</name>
</gene>
<accession>A0ABY1P4L6</accession>
<dbReference type="RefSeq" id="WP_283426469.1">
    <property type="nucleotide sequence ID" value="NZ_FXTY01000005.1"/>
</dbReference>
<evidence type="ECO:0000313" key="7">
    <source>
        <dbReference type="EMBL" id="SMP25103.1"/>
    </source>
</evidence>
<dbReference type="EMBL" id="FXTY01000005">
    <property type="protein sequence ID" value="SMP25103.1"/>
    <property type="molecule type" value="Genomic_DNA"/>
</dbReference>
<sequence>MTRTLMAAVLAATTALVTPAMAQERGGTMNFARYDGSRLIDPIYADRNPDIWMVGSLFDTLLRSSDDGKSIVGGLAESFEVSEDGKTVTLMLQSGLKFADGSALEADDVLFSLDRARNGDLGPWSGMLGSVSDVTADGQAITVSLSQPDPTILSMLATFNTSIVNKEVFEAAEGATDQDKSAAIFASASAGVGSGAFYMCGFEQGAAMDFCANEHHWEMGADGKPLPYLDKIHFEIIPDDATRILKLQAGEVDAVEFVPFSRVAELDADPAINMNLYPSTRIIYSPINTRETRADGSANPLNDVRVRQAVNYATNKDALIGLVLQGAGQPMTAPLMSSSTRLASKLDLYSYDMDKAMALVKEAGIEAGTKVTLTTLAGSSDDATIFAALQQMWAPLGIELVVEQVDGATRGAKNRSGEFDIHTYGWVDDVNDPSQVTGWLGYSPVRNAVGTGWESDKFNALFEASGTEMDQAARAQQYADMQKIYADAAPLLFMYETPFAVAVSTAVEGYVQTPLGANIFSRATVSK</sequence>
<proteinExistence type="inferred from homology"/>
<keyword evidence="3" id="KW-0813">Transport</keyword>
<comment type="similarity">
    <text evidence="2">Belongs to the bacterial solute-binding protein 5 family.</text>
</comment>
<dbReference type="CDD" id="cd00995">
    <property type="entry name" value="PBP2_NikA_DppA_OppA_like"/>
    <property type="match status" value="1"/>
</dbReference>
<dbReference type="InterPro" id="IPR039424">
    <property type="entry name" value="SBP_5"/>
</dbReference>
<feature type="chain" id="PRO_5045817168" evidence="5">
    <location>
        <begin position="23"/>
        <end position="527"/>
    </location>
</feature>
<dbReference type="Gene3D" id="3.40.190.10">
    <property type="entry name" value="Periplasmic binding protein-like II"/>
    <property type="match status" value="1"/>
</dbReference>
<dbReference type="SUPFAM" id="SSF53850">
    <property type="entry name" value="Periplasmic binding protein-like II"/>
    <property type="match status" value="1"/>
</dbReference>
<keyword evidence="4 5" id="KW-0732">Signal</keyword>
<feature type="signal peptide" evidence="5">
    <location>
        <begin position="1"/>
        <end position="22"/>
    </location>
</feature>